<organism evidence="1 2">
    <name type="scientific">Brevibacillus fluminis</name>
    <dbReference type="NCBI Taxonomy" id="511487"/>
    <lineage>
        <taxon>Bacteria</taxon>
        <taxon>Bacillati</taxon>
        <taxon>Bacillota</taxon>
        <taxon>Bacilli</taxon>
        <taxon>Bacillales</taxon>
        <taxon>Paenibacillaceae</taxon>
        <taxon>Brevibacillus</taxon>
    </lineage>
</organism>
<reference evidence="1 2" key="1">
    <citation type="submission" date="2018-10" db="EMBL/GenBank/DDBJ databases">
        <title>Phylogenomics of Brevibacillus.</title>
        <authorList>
            <person name="Dunlap C."/>
        </authorList>
    </citation>
    <scope>NUCLEOTIDE SEQUENCE [LARGE SCALE GENOMIC DNA]</scope>
    <source>
        <strain evidence="1 2">JCM 15716</strain>
    </source>
</reference>
<name>A0A3M8DH66_9BACL</name>
<evidence type="ECO:0000313" key="1">
    <source>
        <dbReference type="EMBL" id="RNB87442.1"/>
    </source>
</evidence>
<accession>A0A3M8DH66</accession>
<comment type="caution">
    <text evidence="1">The sequence shown here is derived from an EMBL/GenBank/DDBJ whole genome shotgun (WGS) entry which is preliminary data.</text>
</comment>
<dbReference type="EMBL" id="RHHQ01000012">
    <property type="protein sequence ID" value="RNB87442.1"/>
    <property type="molecule type" value="Genomic_DNA"/>
</dbReference>
<dbReference type="Proteomes" id="UP000271031">
    <property type="component" value="Unassembled WGS sequence"/>
</dbReference>
<dbReference type="AlphaFoldDB" id="A0A3M8DH66"/>
<sequence length="78" mass="9134">MRRAFTIPQDEPHVTITINVGEDFKSIVWKAQYDMDFKTECLFCYSDKIKGYRVEDEWGRNGKVAVCPHCEKVNAVYL</sequence>
<dbReference type="OrthoDB" id="2974383at2"/>
<proteinExistence type="predicted"/>
<protein>
    <submittedName>
        <fullName evidence="1">Uncharacterized protein</fullName>
    </submittedName>
</protein>
<gene>
    <name evidence="1" type="ORF">EDM56_17485</name>
</gene>
<dbReference type="RefSeq" id="WP_122919139.1">
    <property type="nucleotide sequence ID" value="NZ_RHHQ01000012.1"/>
</dbReference>
<keyword evidence="2" id="KW-1185">Reference proteome</keyword>
<evidence type="ECO:0000313" key="2">
    <source>
        <dbReference type="Proteomes" id="UP000271031"/>
    </source>
</evidence>